<evidence type="ECO:0000313" key="2">
    <source>
        <dbReference type="EMBL" id="CAH2315563.1"/>
    </source>
</evidence>
<organism evidence="2 3">
    <name type="scientific">Pelobates cultripes</name>
    <name type="common">Western spadefoot toad</name>
    <dbReference type="NCBI Taxonomy" id="61616"/>
    <lineage>
        <taxon>Eukaryota</taxon>
        <taxon>Metazoa</taxon>
        <taxon>Chordata</taxon>
        <taxon>Craniata</taxon>
        <taxon>Vertebrata</taxon>
        <taxon>Euteleostomi</taxon>
        <taxon>Amphibia</taxon>
        <taxon>Batrachia</taxon>
        <taxon>Anura</taxon>
        <taxon>Pelobatoidea</taxon>
        <taxon>Pelobatidae</taxon>
        <taxon>Pelobates</taxon>
    </lineage>
</organism>
<dbReference type="AlphaFoldDB" id="A0AAD1T589"/>
<reference evidence="2" key="1">
    <citation type="submission" date="2022-03" db="EMBL/GenBank/DDBJ databases">
        <authorList>
            <person name="Alioto T."/>
            <person name="Alioto T."/>
            <person name="Gomez Garrido J."/>
        </authorList>
    </citation>
    <scope>NUCLEOTIDE SEQUENCE</scope>
</reference>
<proteinExistence type="predicted"/>
<gene>
    <name evidence="2" type="ORF">PECUL_23A058719</name>
</gene>
<feature type="compositionally biased region" description="Low complexity" evidence="1">
    <location>
        <begin position="143"/>
        <end position="158"/>
    </location>
</feature>
<dbReference type="EMBL" id="OW240920">
    <property type="protein sequence ID" value="CAH2315563.1"/>
    <property type="molecule type" value="Genomic_DNA"/>
</dbReference>
<dbReference type="Proteomes" id="UP001295444">
    <property type="component" value="Chromosome 09"/>
</dbReference>
<accession>A0AAD1T589</accession>
<name>A0AAD1T589_PELCU</name>
<protein>
    <submittedName>
        <fullName evidence="2">Uncharacterized protein</fullName>
    </submittedName>
</protein>
<sequence length="164" mass="18293">MAKPPVLPGQVTDLPLDEVQPVPPQHAEEQRKHPSIKRPGQKKDVTDVAEYSQYMGFDQFHPYSIGQFPPMALLHLAGSYGKLSDQFLRARSPGPNTTPRILISDWARGKPSGRENWSPSFPHQKTPLLSLLIHEVEATEYARTNSSTTVESRVSETTMEMSSA</sequence>
<feature type="region of interest" description="Disordered" evidence="1">
    <location>
        <begin position="143"/>
        <end position="164"/>
    </location>
</feature>
<evidence type="ECO:0000256" key="1">
    <source>
        <dbReference type="SAM" id="MobiDB-lite"/>
    </source>
</evidence>
<feature type="region of interest" description="Disordered" evidence="1">
    <location>
        <begin position="1"/>
        <end position="44"/>
    </location>
</feature>
<keyword evidence="3" id="KW-1185">Reference proteome</keyword>
<evidence type="ECO:0000313" key="3">
    <source>
        <dbReference type="Proteomes" id="UP001295444"/>
    </source>
</evidence>